<proteinExistence type="predicted"/>
<gene>
    <name evidence="1" type="ORF">Sango_1749000</name>
</gene>
<dbReference type="InterPro" id="IPR043502">
    <property type="entry name" value="DNA/RNA_pol_sf"/>
</dbReference>
<sequence>MTYNEIFGLDPKVSMHDLGIKHRPRPIEESQRVLHSDLIPRTETKVDKFIDAGFINEVKSNVDSGIVPIKKMNGQIRIYVDFRDLNNACPKDDFPLPISSNS</sequence>
<keyword evidence="2" id="KW-1185">Reference proteome</keyword>
<accession>A0AAE1WM41</accession>
<dbReference type="Proteomes" id="UP001289374">
    <property type="component" value="Unassembled WGS sequence"/>
</dbReference>
<comment type="caution">
    <text evidence="1">The sequence shown here is derived from an EMBL/GenBank/DDBJ whole genome shotgun (WGS) entry which is preliminary data.</text>
</comment>
<reference evidence="1" key="2">
    <citation type="journal article" date="2024" name="Plant">
        <title>Genomic evolution and insights into agronomic trait innovations of Sesamum species.</title>
        <authorList>
            <person name="Miao H."/>
            <person name="Wang L."/>
            <person name="Qu L."/>
            <person name="Liu H."/>
            <person name="Sun Y."/>
            <person name="Le M."/>
            <person name="Wang Q."/>
            <person name="Wei S."/>
            <person name="Zheng Y."/>
            <person name="Lin W."/>
            <person name="Duan Y."/>
            <person name="Cao H."/>
            <person name="Xiong S."/>
            <person name="Wang X."/>
            <person name="Wei L."/>
            <person name="Li C."/>
            <person name="Ma Q."/>
            <person name="Ju M."/>
            <person name="Zhao R."/>
            <person name="Li G."/>
            <person name="Mu C."/>
            <person name="Tian Q."/>
            <person name="Mei H."/>
            <person name="Zhang T."/>
            <person name="Gao T."/>
            <person name="Zhang H."/>
        </authorList>
    </citation>
    <scope>NUCLEOTIDE SEQUENCE</scope>
    <source>
        <strain evidence="1">K16</strain>
    </source>
</reference>
<dbReference type="Gene3D" id="3.10.10.10">
    <property type="entry name" value="HIV Type 1 Reverse Transcriptase, subunit A, domain 1"/>
    <property type="match status" value="1"/>
</dbReference>
<dbReference type="EMBL" id="JACGWL010000009">
    <property type="protein sequence ID" value="KAK4395947.1"/>
    <property type="molecule type" value="Genomic_DNA"/>
</dbReference>
<name>A0AAE1WM41_9LAMI</name>
<reference evidence="1" key="1">
    <citation type="submission" date="2020-06" db="EMBL/GenBank/DDBJ databases">
        <authorList>
            <person name="Li T."/>
            <person name="Hu X."/>
            <person name="Zhang T."/>
            <person name="Song X."/>
            <person name="Zhang H."/>
            <person name="Dai N."/>
            <person name="Sheng W."/>
            <person name="Hou X."/>
            <person name="Wei L."/>
        </authorList>
    </citation>
    <scope>NUCLEOTIDE SEQUENCE</scope>
    <source>
        <strain evidence="1">K16</strain>
        <tissue evidence="1">Leaf</tissue>
    </source>
</reference>
<evidence type="ECO:0000313" key="2">
    <source>
        <dbReference type="Proteomes" id="UP001289374"/>
    </source>
</evidence>
<dbReference type="InterPro" id="IPR053134">
    <property type="entry name" value="RNA-dir_DNA_polymerase"/>
</dbReference>
<dbReference type="SUPFAM" id="SSF56672">
    <property type="entry name" value="DNA/RNA polymerases"/>
    <property type="match status" value="1"/>
</dbReference>
<dbReference type="PANTHER" id="PTHR24559">
    <property type="entry name" value="TRANSPOSON TY3-I GAG-POL POLYPROTEIN"/>
    <property type="match status" value="1"/>
</dbReference>
<dbReference type="AlphaFoldDB" id="A0AAE1WM41"/>
<organism evidence="1 2">
    <name type="scientific">Sesamum angolense</name>
    <dbReference type="NCBI Taxonomy" id="2727404"/>
    <lineage>
        <taxon>Eukaryota</taxon>
        <taxon>Viridiplantae</taxon>
        <taxon>Streptophyta</taxon>
        <taxon>Embryophyta</taxon>
        <taxon>Tracheophyta</taxon>
        <taxon>Spermatophyta</taxon>
        <taxon>Magnoliopsida</taxon>
        <taxon>eudicotyledons</taxon>
        <taxon>Gunneridae</taxon>
        <taxon>Pentapetalae</taxon>
        <taxon>asterids</taxon>
        <taxon>lamiids</taxon>
        <taxon>Lamiales</taxon>
        <taxon>Pedaliaceae</taxon>
        <taxon>Sesamum</taxon>
    </lineage>
</organism>
<protein>
    <submittedName>
        <fullName evidence="1">Uncharacterized protein</fullName>
    </submittedName>
</protein>
<dbReference type="PANTHER" id="PTHR24559:SF439">
    <property type="entry name" value="RETROTRANSPOSON, UNCLASSIFIED-LIKE PROTEIN"/>
    <property type="match status" value="1"/>
</dbReference>
<evidence type="ECO:0000313" key="1">
    <source>
        <dbReference type="EMBL" id="KAK4395947.1"/>
    </source>
</evidence>